<comment type="similarity">
    <text evidence="1">Belongs to the aldo/keto reductase family.</text>
</comment>
<evidence type="ECO:0000256" key="2">
    <source>
        <dbReference type="ARBA" id="ARBA00022857"/>
    </source>
</evidence>
<evidence type="ECO:0000256" key="1">
    <source>
        <dbReference type="ARBA" id="ARBA00007905"/>
    </source>
</evidence>
<evidence type="ECO:0000313" key="6">
    <source>
        <dbReference type="Proteomes" id="UP001055101"/>
    </source>
</evidence>
<dbReference type="InterPro" id="IPR036812">
    <property type="entry name" value="NAD(P)_OxRdtase_dom_sf"/>
</dbReference>
<dbReference type="EMBL" id="BPRA01000019">
    <property type="protein sequence ID" value="GJE57244.1"/>
    <property type="molecule type" value="Genomic_DNA"/>
</dbReference>
<reference evidence="5" key="1">
    <citation type="journal article" date="2021" name="Front. Microbiol.">
        <title>Comprehensive Comparative Genomics and Phenotyping of Methylobacterium Species.</title>
        <authorList>
            <person name="Alessa O."/>
            <person name="Ogura Y."/>
            <person name="Fujitani Y."/>
            <person name="Takami H."/>
            <person name="Hayashi T."/>
            <person name="Sahin N."/>
            <person name="Tani A."/>
        </authorList>
    </citation>
    <scope>NUCLEOTIDE SEQUENCE</scope>
    <source>
        <strain evidence="5">DSM 23674</strain>
    </source>
</reference>
<reference evidence="5" key="2">
    <citation type="submission" date="2021-08" db="EMBL/GenBank/DDBJ databases">
        <authorList>
            <person name="Tani A."/>
            <person name="Ola A."/>
            <person name="Ogura Y."/>
            <person name="Katsura K."/>
            <person name="Hayashi T."/>
        </authorList>
    </citation>
    <scope>NUCLEOTIDE SEQUENCE</scope>
    <source>
        <strain evidence="5">DSM 23674</strain>
    </source>
</reference>
<proteinExistence type="inferred from homology"/>
<evidence type="ECO:0000259" key="4">
    <source>
        <dbReference type="Pfam" id="PF00248"/>
    </source>
</evidence>
<keyword evidence="3" id="KW-0560">Oxidoreductase</keyword>
<comment type="caution">
    <text evidence="5">The sequence shown here is derived from an EMBL/GenBank/DDBJ whole genome shotgun (WGS) entry which is preliminary data.</text>
</comment>
<accession>A0ABQ4TS63</accession>
<dbReference type="RefSeq" id="WP_147816280.1">
    <property type="nucleotide sequence ID" value="NZ_BPRA01000019.1"/>
</dbReference>
<dbReference type="PROSITE" id="PS00063">
    <property type="entry name" value="ALDOKETO_REDUCTASE_3"/>
    <property type="match status" value="1"/>
</dbReference>
<dbReference type="Gene3D" id="3.20.20.100">
    <property type="entry name" value="NADP-dependent oxidoreductase domain"/>
    <property type="match status" value="1"/>
</dbReference>
<dbReference type="Pfam" id="PF00248">
    <property type="entry name" value="Aldo_ket_red"/>
    <property type="match status" value="1"/>
</dbReference>
<keyword evidence="2" id="KW-0521">NADP</keyword>
<dbReference type="SUPFAM" id="SSF51430">
    <property type="entry name" value="NAD(P)-linked oxidoreductase"/>
    <property type="match status" value="1"/>
</dbReference>
<dbReference type="PANTHER" id="PTHR43827:SF3">
    <property type="entry name" value="NADP-DEPENDENT OXIDOREDUCTASE DOMAIN-CONTAINING PROTEIN"/>
    <property type="match status" value="1"/>
</dbReference>
<evidence type="ECO:0000313" key="5">
    <source>
        <dbReference type="EMBL" id="GJE57244.1"/>
    </source>
</evidence>
<dbReference type="PRINTS" id="PR00069">
    <property type="entry name" value="ALDKETRDTASE"/>
</dbReference>
<keyword evidence="6" id="KW-1185">Reference proteome</keyword>
<dbReference type="PROSITE" id="PS00798">
    <property type="entry name" value="ALDOKETO_REDUCTASE_1"/>
    <property type="match status" value="1"/>
</dbReference>
<gene>
    <name evidence="5" type="ORF">EKPJFOCH_3757</name>
</gene>
<dbReference type="PIRSF" id="PIRSF000097">
    <property type="entry name" value="AKR"/>
    <property type="match status" value="1"/>
</dbReference>
<organism evidence="5 6">
    <name type="scientific">Methylobacterium thuringiense</name>
    <dbReference type="NCBI Taxonomy" id="1003091"/>
    <lineage>
        <taxon>Bacteria</taxon>
        <taxon>Pseudomonadati</taxon>
        <taxon>Pseudomonadota</taxon>
        <taxon>Alphaproteobacteria</taxon>
        <taxon>Hyphomicrobiales</taxon>
        <taxon>Methylobacteriaceae</taxon>
        <taxon>Methylobacterium</taxon>
    </lineage>
</organism>
<feature type="domain" description="NADP-dependent oxidoreductase" evidence="4">
    <location>
        <begin position="23"/>
        <end position="264"/>
    </location>
</feature>
<dbReference type="InterPro" id="IPR023210">
    <property type="entry name" value="NADP_OxRdtase_dom"/>
</dbReference>
<dbReference type="InterPro" id="IPR020471">
    <property type="entry name" value="AKR"/>
</dbReference>
<dbReference type="Proteomes" id="UP001055101">
    <property type="component" value="Unassembled WGS sequence"/>
</dbReference>
<dbReference type="InterPro" id="IPR018170">
    <property type="entry name" value="Aldo/ket_reductase_CS"/>
</dbReference>
<dbReference type="PROSITE" id="PS00062">
    <property type="entry name" value="ALDOKETO_REDUCTASE_2"/>
    <property type="match status" value="1"/>
</dbReference>
<evidence type="ECO:0000256" key="3">
    <source>
        <dbReference type="ARBA" id="ARBA00023002"/>
    </source>
</evidence>
<protein>
    <submittedName>
        <fullName evidence="5">Oxidoreductase/MSMEI_2347</fullName>
    </submittedName>
</protein>
<name>A0ABQ4TS63_9HYPH</name>
<dbReference type="PANTHER" id="PTHR43827">
    <property type="entry name" value="2,5-DIKETO-D-GLUCONIC ACID REDUCTASE"/>
    <property type="match status" value="1"/>
</dbReference>
<sequence>MTDANGVPRLSLNDGHTIPQLGFGVYQLPDAEAPRIVGAALDAGYRSIDTAAIYGNEAGVGRALRETAIPRDAVFVTTKLWNDRQGYESTLTAFDESLERLGLESVDLYLIHWPCPQKDLYIDTWRALARLKQEGRARSVGVSNFTAAHLERAIGETGVTPAVNQIELHPHFQQRALREVHARLGIVTESWSPLGQAKALNDPVLTGIAERHGRSPAQIVLRWHVENGLVAIPKSATPSRIAENLSVFDFSLSAEDRAAIDALDRQDGRIGPDPASFS</sequence>